<dbReference type="InterPro" id="IPR042541">
    <property type="entry name" value="BART_sf"/>
</dbReference>
<dbReference type="PANTHER" id="PTHR14379:SF3">
    <property type="entry name" value="MEIOSIS REGULATOR AND MRNA STABILITY FACTOR 1"/>
    <property type="match status" value="1"/>
</dbReference>
<evidence type="ECO:0000256" key="5">
    <source>
        <dbReference type="ARBA" id="ARBA00023273"/>
    </source>
</evidence>
<dbReference type="Gene3D" id="2.40.50.140">
    <property type="entry name" value="Nucleic acid-binding proteins"/>
    <property type="match status" value="1"/>
</dbReference>
<feature type="compositionally biased region" description="Low complexity" evidence="6">
    <location>
        <begin position="515"/>
        <end position="531"/>
    </location>
</feature>
<dbReference type="Gene3D" id="1.20.1520.10">
    <property type="entry name" value="ADP-ribosylation factor-like 2-binding protein, domain"/>
    <property type="match status" value="1"/>
</dbReference>
<gene>
    <name evidence="9" type="ORF">Ctob_003516</name>
</gene>
<dbReference type="PANTHER" id="PTHR14379">
    <property type="entry name" value="LIMKAIN B LKAP"/>
    <property type="match status" value="1"/>
</dbReference>
<dbReference type="GO" id="GO:0004540">
    <property type="term" value="F:RNA nuclease activity"/>
    <property type="evidence" value="ECO:0007669"/>
    <property type="project" value="InterPro"/>
</dbReference>
<feature type="domain" description="NYN" evidence="7">
    <location>
        <begin position="180"/>
        <end position="309"/>
    </location>
</feature>
<feature type="compositionally biased region" description="Basic residues" evidence="6">
    <location>
        <begin position="536"/>
        <end position="545"/>
    </location>
</feature>
<keyword evidence="10" id="KW-1185">Reference proteome</keyword>
<organism evidence="9 10">
    <name type="scientific">Chrysochromulina tobinii</name>
    <dbReference type="NCBI Taxonomy" id="1460289"/>
    <lineage>
        <taxon>Eukaryota</taxon>
        <taxon>Haptista</taxon>
        <taxon>Haptophyta</taxon>
        <taxon>Prymnesiophyceae</taxon>
        <taxon>Prymnesiales</taxon>
        <taxon>Chrysochromulinaceae</taxon>
        <taxon>Chrysochromulina</taxon>
    </lineage>
</organism>
<keyword evidence="5" id="KW-0966">Cell projection</keyword>
<dbReference type="Pfam" id="PF01936">
    <property type="entry name" value="NYN"/>
    <property type="match status" value="1"/>
</dbReference>
<evidence type="ECO:0000313" key="10">
    <source>
        <dbReference type="Proteomes" id="UP000037460"/>
    </source>
</evidence>
<proteinExistence type="predicted"/>
<keyword evidence="4" id="KW-0969">Cilium</keyword>
<dbReference type="AlphaFoldDB" id="A0A0M0JPQ2"/>
<keyword evidence="3" id="KW-0963">Cytoplasm</keyword>
<dbReference type="Proteomes" id="UP000037460">
    <property type="component" value="Unassembled WGS sequence"/>
</dbReference>
<evidence type="ECO:0000256" key="2">
    <source>
        <dbReference type="ARBA" id="ARBA00004496"/>
    </source>
</evidence>
<evidence type="ECO:0000259" key="7">
    <source>
        <dbReference type="Pfam" id="PF01936"/>
    </source>
</evidence>
<evidence type="ECO:0000256" key="1">
    <source>
        <dbReference type="ARBA" id="ARBA00004138"/>
    </source>
</evidence>
<name>A0A0M0JPQ2_9EUKA</name>
<reference evidence="10" key="1">
    <citation type="journal article" date="2015" name="PLoS Genet.">
        <title>Genome Sequence and Transcriptome Analyses of Chrysochromulina tobin: Metabolic Tools for Enhanced Algal Fitness in the Prominent Order Prymnesiales (Haptophyceae).</title>
        <authorList>
            <person name="Hovde B.T."/>
            <person name="Deodato C.R."/>
            <person name="Hunsperger H.M."/>
            <person name="Ryken S.A."/>
            <person name="Yost W."/>
            <person name="Jha R.K."/>
            <person name="Patterson J."/>
            <person name="Monnat R.J. Jr."/>
            <person name="Barlow S.B."/>
            <person name="Starkenburg S.R."/>
            <person name="Cattolico R.A."/>
        </authorList>
    </citation>
    <scope>NUCLEOTIDE SEQUENCE</scope>
    <source>
        <strain evidence="10">CCMP291</strain>
    </source>
</reference>
<sequence length="545" mass="56702">MSASGPNASEPEAVRLQHEKELKQLRDTFTARLEGFAGEVLDSYLAGHDWESAFASFFAEHCYVFARFSAAAGDFELRMTAIHEQFLVTLDGLLDVQLARLDLSAERAARLLNGGSGGNDCGVCSKALVEARRRLDRLSDFVTFGEMMRERHEQRLAAVAAASTSRAASSTSETAVRHTRVLWDFENVGVPSGIDPFEAVCALERWLEARGLWGAGIDSSITAFFEPDSVGRPLRKALDRAGVEQVLASSKREDADRKLNARLERDLALLPSGAATAAVFITSDTDFIPQLRRLKQRGGPTVLLTTAPHGSQHYSALALAATETHSWQAIVRSSSSGGQTVAAASKSVGSIAVVDGGGAPGSSAAGSSDAGSVGGAGFGAALADSASGSAKDKAASVAAADASVPTTAPGISSSPPPSSQYKAGVRYEAKCTYWDGRGGWGRLAVQDGGTLFVHNTALRAGCGHGKRRSLRRGDLVSCAVGSNTKGPLAIDVELVARAAGADEEVDGIDKDDAGAEGSAGPDAAGSSAKGSEPGRSRRVTRTVPK</sequence>
<comment type="caution">
    <text evidence="9">The sequence shown here is derived from an EMBL/GenBank/DDBJ whole genome shotgun (WGS) entry which is preliminary data.</text>
</comment>
<dbReference type="InterPro" id="IPR012340">
    <property type="entry name" value="NA-bd_OB-fold"/>
</dbReference>
<dbReference type="Pfam" id="PF11527">
    <property type="entry name" value="ARL2_Bind_BART"/>
    <property type="match status" value="1"/>
</dbReference>
<dbReference type="InterPro" id="IPR023379">
    <property type="entry name" value="BART_dom"/>
</dbReference>
<dbReference type="GO" id="GO:0005777">
    <property type="term" value="C:peroxisome"/>
    <property type="evidence" value="ECO:0007669"/>
    <property type="project" value="InterPro"/>
</dbReference>
<dbReference type="GO" id="GO:0010468">
    <property type="term" value="P:regulation of gene expression"/>
    <property type="evidence" value="ECO:0007669"/>
    <property type="project" value="InterPro"/>
</dbReference>
<evidence type="ECO:0000259" key="8">
    <source>
        <dbReference type="Pfam" id="PF11527"/>
    </source>
</evidence>
<dbReference type="InterPro" id="IPR021139">
    <property type="entry name" value="NYN"/>
</dbReference>
<evidence type="ECO:0000256" key="3">
    <source>
        <dbReference type="ARBA" id="ARBA00022490"/>
    </source>
</evidence>
<feature type="region of interest" description="Disordered" evidence="6">
    <location>
        <begin position="502"/>
        <end position="545"/>
    </location>
</feature>
<protein>
    <recommendedName>
        <fullName evidence="11">NYN domain-containing protein</fullName>
    </recommendedName>
</protein>
<comment type="subcellular location">
    <subcellularLocation>
        <location evidence="1">Cell projection</location>
        <location evidence="1">Cilium</location>
    </subcellularLocation>
    <subcellularLocation>
        <location evidence="2">Cytoplasm</location>
    </subcellularLocation>
</comment>
<evidence type="ECO:0000256" key="6">
    <source>
        <dbReference type="SAM" id="MobiDB-lite"/>
    </source>
</evidence>
<dbReference type="InterPro" id="IPR024768">
    <property type="entry name" value="Marf1"/>
</dbReference>
<feature type="domain" description="BART" evidence="8">
    <location>
        <begin position="41"/>
        <end position="154"/>
    </location>
</feature>
<evidence type="ECO:0000313" key="9">
    <source>
        <dbReference type="EMBL" id="KOO28475.1"/>
    </source>
</evidence>
<accession>A0A0M0JPQ2</accession>
<dbReference type="SUPFAM" id="SSF50249">
    <property type="entry name" value="Nucleic acid-binding proteins"/>
    <property type="match status" value="1"/>
</dbReference>
<dbReference type="OrthoDB" id="203339at2759"/>
<dbReference type="EMBL" id="JWZX01002564">
    <property type="protein sequence ID" value="KOO28475.1"/>
    <property type="molecule type" value="Genomic_DNA"/>
</dbReference>
<dbReference type="GO" id="GO:0005929">
    <property type="term" value="C:cilium"/>
    <property type="evidence" value="ECO:0007669"/>
    <property type="project" value="UniProtKB-SubCell"/>
</dbReference>
<evidence type="ECO:0000256" key="4">
    <source>
        <dbReference type="ARBA" id="ARBA00023069"/>
    </source>
</evidence>
<evidence type="ECO:0008006" key="11">
    <source>
        <dbReference type="Google" id="ProtNLM"/>
    </source>
</evidence>